<dbReference type="AlphaFoldDB" id="A0A2N9GDV3"/>
<proteinExistence type="predicted"/>
<sequence>MRNTNNNNNSQEDQRKKESTLTSPDSRFNQTLRNVQGFQYPFG</sequence>
<feature type="region of interest" description="Disordered" evidence="1">
    <location>
        <begin position="1"/>
        <end position="43"/>
    </location>
</feature>
<protein>
    <submittedName>
        <fullName evidence="2">Uncharacterized protein</fullName>
    </submittedName>
</protein>
<reference evidence="2" key="1">
    <citation type="submission" date="2018-02" db="EMBL/GenBank/DDBJ databases">
        <authorList>
            <person name="Cohen D.B."/>
            <person name="Kent A.D."/>
        </authorList>
    </citation>
    <scope>NUCLEOTIDE SEQUENCE</scope>
</reference>
<gene>
    <name evidence="2" type="ORF">FSB_LOCUS25615</name>
</gene>
<name>A0A2N9GDV3_FAGSY</name>
<evidence type="ECO:0000256" key="1">
    <source>
        <dbReference type="SAM" id="MobiDB-lite"/>
    </source>
</evidence>
<dbReference type="EMBL" id="OIVN01001793">
    <property type="protein sequence ID" value="SPC97733.1"/>
    <property type="molecule type" value="Genomic_DNA"/>
</dbReference>
<accession>A0A2N9GDV3</accession>
<organism evidence="2">
    <name type="scientific">Fagus sylvatica</name>
    <name type="common">Beechnut</name>
    <dbReference type="NCBI Taxonomy" id="28930"/>
    <lineage>
        <taxon>Eukaryota</taxon>
        <taxon>Viridiplantae</taxon>
        <taxon>Streptophyta</taxon>
        <taxon>Embryophyta</taxon>
        <taxon>Tracheophyta</taxon>
        <taxon>Spermatophyta</taxon>
        <taxon>Magnoliopsida</taxon>
        <taxon>eudicotyledons</taxon>
        <taxon>Gunneridae</taxon>
        <taxon>Pentapetalae</taxon>
        <taxon>rosids</taxon>
        <taxon>fabids</taxon>
        <taxon>Fagales</taxon>
        <taxon>Fagaceae</taxon>
        <taxon>Fagus</taxon>
    </lineage>
</organism>
<feature type="compositionally biased region" description="Polar residues" evidence="1">
    <location>
        <begin position="20"/>
        <end position="37"/>
    </location>
</feature>
<evidence type="ECO:0000313" key="2">
    <source>
        <dbReference type="EMBL" id="SPC97733.1"/>
    </source>
</evidence>